<sequence>MTIVKGNVICPECLGQVSAKAGNREKERESHPADKKTESAGSRAAVQTPVHSSVHQQSKSKFLTFVLSFLPGLGHLYLGLTRQGIELMTLFFASTWMVAILGPFPFGFFIPILFFYGIFDALQKRDRLARGEDVDMEATFFRNINCRIGHLSHG</sequence>
<feature type="transmembrane region" description="Helical" evidence="2">
    <location>
        <begin position="62"/>
        <end position="80"/>
    </location>
</feature>
<dbReference type="RefSeq" id="WP_200760124.1">
    <property type="nucleotide sequence ID" value="NZ_AP023366.1"/>
</dbReference>
<accession>A0A7I8D7K7</accession>
<dbReference type="EMBL" id="AP023366">
    <property type="protein sequence ID" value="BCJ86084.1"/>
    <property type="molecule type" value="Genomic_DNA"/>
</dbReference>
<gene>
    <name evidence="3" type="ORF">skT53_10690</name>
</gene>
<evidence type="ECO:0000313" key="3">
    <source>
        <dbReference type="EMBL" id="BCJ86084.1"/>
    </source>
</evidence>
<keyword evidence="2" id="KW-0812">Transmembrane</keyword>
<evidence type="ECO:0008006" key="5">
    <source>
        <dbReference type="Google" id="ProtNLM"/>
    </source>
</evidence>
<name>A0A7I8D7K7_9BACL</name>
<feature type="transmembrane region" description="Helical" evidence="2">
    <location>
        <begin position="92"/>
        <end position="119"/>
    </location>
</feature>
<feature type="region of interest" description="Disordered" evidence="1">
    <location>
        <begin position="21"/>
        <end position="53"/>
    </location>
</feature>
<evidence type="ECO:0000256" key="1">
    <source>
        <dbReference type="SAM" id="MobiDB-lite"/>
    </source>
</evidence>
<dbReference type="KEGG" id="eff:skT53_10690"/>
<reference evidence="3 4" key="1">
    <citation type="submission" date="2020-08" db="EMBL/GenBank/DDBJ databases">
        <title>Complete Genome Sequence of Effusibacillus dendaii Strain skT53, Isolated from Farmland soil.</title>
        <authorList>
            <person name="Konishi T."/>
            <person name="Kawasaki H."/>
        </authorList>
    </citation>
    <scope>NUCLEOTIDE SEQUENCE [LARGE SCALE GENOMIC DNA]</scope>
    <source>
        <strain evidence="4">skT53</strain>
    </source>
</reference>
<dbReference type="Proteomes" id="UP000593802">
    <property type="component" value="Chromosome"/>
</dbReference>
<feature type="compositionally biased region" description="Basic and acidic residues" evidence="1">
    <location>
        <begin position="22"/>
        <end position="38"/>
    </location>
</feature>
<evidence type="ECO:0000313" key="4">
    <source>
        <dbReference type="Proteomes" id="UP000593802"/>
    </source>
</evidence>
<evidence type="ECO:0000256" key="2">
    <source>
        <dbReference type="SAM" id="Phobius"/>
    </source>
</evidence>
<keyword evidence="2" id="KW-1133">Transmembrane helix</keyword>
<organism evidence="3 4">
    <name type="scientific">Effusibacillus dendaii</name>
    <dbReference type="NCBI Taxonomy" id="2743772"/>
    <lineage>
        <taxon>Bacteria</taxon>
        <taxon>Bacillati</taxon>
        <taxon>Bacillota</taxon>
        <taxon>Bacilli</taxon>
        <taxon>Bacillales</taxon>
        <taxon>Alicyclobacillaceae</taxon>
        <taxon>Effusibacillus</taxon>
    </lineage>
</organism>
<proteinExistence type="predicted"/>
<keyword evidence="2" id="KW-0472">Membrane</keyword>
<keyword evidence="4" id="KW-1185">Reference proteome</keyword>
<dbReference type="AlphaFoldDB" id="A0A7I8D7K7"/>
<protein>
    <recommendedName>
        <fullName evidence="5">TM2 domain-containing protein</fullName>
    </recommendedName>
</protein>